<organism evidence="4 5">
    <name type="scientific">Salinactinospora qingdaonensis</name>
    <dbReference type="NCBI Taxonomy" id="702744"/>
    <lineage>
        <taxon>Bacteria</taxon>
        <taxon>Bacillati</taxon>
        <taxon>Actinomycetota</taxon>
        <taxon>Actinomycetes</taxon>
        <taxon>Streptosporangiales</taxon>
        <taxon>Nocardiopsidaceae</taxon>
        <taxon>Salinactinospora</taxon>
    </lineage>
</organism>
<keyword evidence="2" id="KW-1133">Transmembrane helix</keyword>
<keyword evidence="2" id="KW-0812">Transmembrane</keyword>
<gene>
    <name evidence="4" type="ORF">GCM10022402_02590</name>
</gene>
<name>A0ABP7EVC7_9ACTN</name>
<accession>A0ABP7EVC7</accession>
<feature type="transmembrane region" description="Helical" evidence="2">
    <location>
        <begin position="6"/>
        <end position="22"/>
    </location>
</feature>
<keyword evidence="5" id="KW-1185">Reference proteome</keyword>
<dbReference type="EMBL" id="BAABDD010000001">
    <property type="protein sequence ID" value="GAA3725408.1"/>
    <property type="molecule type" value="Genomic_DNA"/>
</dbReference>
<protein>
    <submittedName>
        <fullName evidence="4">DUF4178 domain-containing protein</fullName>
    </submittedName>
</protein>
<comment type="caution">
    <text evidence="4">The sequence shown here is derived from an EMBL/GenBank/DDBJ whole genome shotgun (WGS) entry which is preliminary data.</text>
</comment>
<evidence type="ECO:0000256" key="2">
    <source>
        <dbReference type="SAM" id="Phobius"/>
    </source>
</evidence>
<dbReference type="Proteomes" id="UP001500908">
    <property type="component" value="Unassembled WGS sequence"/>
</dbReference>
<evidence type="ECO:0000256" key="1">
    <source>
        <dbReference type="SAM" id="MobiDB-lite"/>
    </source>
</evidence>
<sequence>MGRLALLVIIVVLIAVVIYLWRSRRKPSSDAASSTTSSSSAPKDPFAGVAEIHGDPTTLKAGDMLDFGTERSWIRGTLRLSEGGSVWAEHFLEVDEGRRWLSVEEDPDVQMVLWTGRPELELTPHSDTIELEGVRYRLVERGTATYRSEGTTGLRSQGGMDYADYEGPDGKHLAFERFDHGGWEASLGTSLNEGDFTIYPGS</sequence>
<dbReference type="InterPro" id="IPR025235">
    <property type="entry name" value="DUF4178"/>
</dbReference>
<keyword evidence="2" id="KW-0472">Membrane</keyword>
<evidence type="ECO:0000259" key="3">
    <source>
        <dbReference type="Pfam" id="PF13785"/>
    </source>
</evidence>
<dbReference type="Pfam" id="PF13785">
    <property type="entry name" value="DUF4178"/>
    <property type="match status" value="1"/>
</dbReference>
<proteinExistence type="predicted"/>
<feature type="compositionally biased region" description="Low complexity" evidence="1">
    <location>
        <begin position="29"/>
        <end position="45"/>
    </location>
</feature>
<evidence type="ECO:0000313" key="4">
    <source>
        <dbReference type="EMBL" id="GAA3725408.1"/>
    </source>
</evidence>
<feature type="domain" description="DUF4178" evidence="3">
    <location>
        <begin position="60"/>
        <end position="192"/>
    </location>
</feature>
<evidence type="ECO:0000313" key="5">
    <source>
        <dbReference type="Proteomes" id="UP001500908"/>
    </source>
</evidence>
<reference evidence="5" key="1">
    <citation type="journal article" date="2019" name="Int. J. Syst. Evol. Microbiol.">
        <title>The Global Catalogue of Microorganisms (GCM) 10K type strain sequencing project: providing services to taxonomists for standard genome sequencing and annotation.</title>
        <authorList>
            <consortium name="The Broad Institute Genomics Platform"/>
            <consortium name="The Broad Institute Genome Sequencing Center for Infectious Disease"/>
            <person name="Wu L."/>
            <person name="Ma J."/>
        </authorList>
    </citation>
    <scope>NUCLEOTIDE SEQUENCE [LARGE SCALE GENOMIC DNA]</scope>
    <source>
        <strain evidence="5">JCM 17137</strain>
    </source>
</reference>
<dbReference type="RefSeq" id="WP_344966380.1">
    <property type="nucleotide sequence ID" value="NZ_BAABDD010000001.1"/>
</dbReference>
<feature type="region of interest" description="Disordered" evidence="1">
    <location>
        <begin position="28"/>
        <end position="54"/>
    </location>
</feature>